<dbReference type="CDD" id="cd00154">
    <property type="entry name" value="Rab"/>
    <property type="match status" value="1"/>
</dbReference>
<dbReference type="SMART" id="SM00173">
    <property type="entry name" value="RAS"/>
    <property type="match status" value="1"/>
</dbReference>
<dbReference type="InterPro" id="IPR050227">
    <property type="entry name" value="Rab"/>
</dbReference>
<dbReference type="InterPro" id="IPR001806">
    <property type="entry name" value="Small_GTPase"/>
</dbReference>
<dbReference type="Pfam" id="PF00071">
    <property type="entry name" value="Ras"/>
    <property type="match status" value="1"/>
</dbReference>
<dbReference type="EMBL" id="SBJO01000003">
    <property type="protein sequence ID" value="KAF9764968.1"/>
    <property type="molecule type" value="Genomic_DNA"/>
</dbReference>
<keyword evidence="4" id="KW-0472">Membrane</keyword>
<organism evidence="5 6">
    <name type="scientific">Nosema granulosis</name>
    <dbReference type="NCBI Taxonomy" id="83296"/>
    <lineage>
        <taxon>Eukaryota</taxon>
        <taxon>Fungi</taxon>
        <taxon>Fungi incertae sedis</taxon>
        <taxon>Microsporidia</taxon>
        <taxon>Nosematidae</taxon>
        <taxon>Nosema</taxon>
    </lineage>
</organism>
<dbReference type="AlphaFoldDB" id="A0A9P6H1I0"/>
<dbReference type="InterPro" id="IPR027417">
    <property type="entry name" value="P-loop_NTPase"/>
</dbReference>
<dbReference type="PANTHER" id="PTHR47977">
    <property type="entry name" value="RAS-RELATED PROTEIN RAB"/>
    <property type="match status" value="1"/>
</dbReference>
<protein>
    <submittedName>
        <fullName evidence="5">Ras-related protein ORAB-1</fullName>
    </submittedName>
</protein>
<comment type="subcellular location">
    <subcellularLocation>
        <location evidence="1">Endomembrane system</location>
    </subcellularLocation>
</comment>
<gene>
    <name evidence="5" type="primary">RAB1</name>
    <name evidence="5" type="ORF">NGRA_0115</name>
</gene>
<evidence type="ECO:0000256" key="1">
    <source>
        <dbReference type="ARBA" id="ARBA00004308"/>
    </source>
</evidence>
<dbReference type="SUPFAM" id="SSF52540">
    <property type="entry name" value="P-loop containing nucleoside triphosphate hydrolases"/>
    <property type="match status" value="1"/>
</dbReference>
<keyword evidence="6" id="KW-1185">Reference proteome</keyword>
<dbReference type="GO" id="GO:0003924">
    <property type="term" value="F:GTPase activity"/>
    <property type="evidence" value="ECO:0007669"/>
    <property type="project" value="InterPro"/>
</dbReference>
<evidence type="ECO:0000256" key="4">
    <source>
        <dbReference type="ARBA" id="ARBA00023136"/>
    </source>
</evidence>
<dbReference type="OrthoDB" id="9989112at2759"/>
<dbReference type="PROSITE" id="PS51417">
    <property type="entry name" value="ARF"/>
    <property type="match status" value="1"/>
</dbReference>
<dbReference type="GO" id="GO:0012505">
    <property type="term" value="C:endomembrane system"/>
    <property type="evidence" value="ECO:0007669"/>
    <property type="project" value="UniProtKB-SubCell"/>
</dbReference>
<dbReference type="SMART" id="SM00175">
    <property type="entry name" value="RAB"/>
    <property type="match status" value="1"/>
</dbReference>
<evidence type="ECO:0000313" key="5">
    <source>
        <dbReference type="EMBL" id="KAF9764968.1"/>
    </source>
</evidence>
<dbReference type="SMART" id="SM00174">
    <property type="entry name" value="RHO"/>
    <property type="match status" value="1"/>
</dbReference>
<dbReference type="NCBIfam" id="TIGR00231">
    <property type="entry name" value="small_GTP"/>
    <property type="match status" value="1"/>
</dbReference>
<evidence type="ECO:0000256" key="2">
    <source>
        <dbReference type="ARBA" id="ARBA00022741"/>
    </source>
</evidence>
<keyword evidence="2" id="KW-0547">Nucleotide-binding</keyword>
<accession>A0A9P6H1I0</accession>
<comment type="caution">
    <text evidence="5">The sequence shown here is derived from an EMBL/GenBank/DDBJ whole genome shotgun (WGS) entry which is preliminary data.</text>
</comment>
<name>A0A9P6H1I0_9MICR</name>
<proteinExistence type="predicted"/>
<dbReference type="PROSITE" id="PS51421">
    <property type="entry name" value="RAS"/>
    <property type="match status" value="1"/>
</dbReference>
<reference evidence="5 6" key="1">
    <citation type="journal article" date="2020" name="Genome Biol. Evol.">
        <title>Comparative genomics of strictly vertically transmitted, feminizing microsporidia endosymbionts of amphipod crustaceans.</title>
        <authorList>
            <person name="Cormier A."/>
            <person name="Chebbi M.A."/>
            <person name="Giraud I."/>
            <person name="Wattier R."/>
            <person name="Teixeira M."/>
            <person name="Gilbert C."/>
            <person name="Rigaud T."/>
            <person name="Cordaux R."/>
        </authorList>
    </citation>
    <scope>NUCLEOTIDE SEQUENCE [LARGE SCALE GENOMIC DNA]</scope>
    <source>
        <strain evidence="5 6">Ou3-Ou53</strain>
    </source>
</reference>
<dbReference type="PRINTS" id="PR00449">
    <property type="entry name" value="RASTRNSFRMNG"/>
</dbReference>
<sequence length="206" mass="23622">MNSETECKYLFKIILIGNSGVGKTCLMRRFTDETYEFNQTSTIGVDFKIKTVTIDDSKIKLQIWDTAGQERFRAIISNYYRGAHGIIIVFDMTNKESFENLSEWIGEIKKNTNEKIEVVLLGNKVDKSEKICVQDEDVFKFMDEHDIPREVFIKTSAKDDVRVTEGFECLTRRLVKKFESGGYSTSKKDGGFRLRQGDVDGGKCCM</sequence>
<dbReference type="InterPro" id="IPR005225">
    <property type="entry name" value="Small_GTP-bd"/>
</dbReference>
<evidence type="ECO:0000313" key="6">
    <source>
        <dbReference type="Proteomes" id="UP000740883"/>
    </source>
</evidence>
<dbReference type="FunFam" id="3.40.50.300:FF:000586">
    <property type="entry name" value="Rab family GTPase"/>
    <property type="match status" value="1"/>
</dbReference>
<dbReference type="Gene3D" id="3.40.50.300">
    <property type="entry name" value="P-loop containing nucleotide triphosphate hydrolases"/>
    <property type="match status" value="1"/>
</dbReference>
<dbReference type="Proteomes" id="UP000740883">
    <property type="component" value="Unassembled WGS sequence"/>
</dbReference>
<dbReference type="PROSITE" id="PS51419">
    <property type="entry name" value="RAB"/>
    <property type="match status" value="1"/>
</dbReference>
<dbReference type="SMART" id="SM00176">
    <property type="entry name" value="RAN"/>
    <property type="match status" value="1"/>
</dbReference>
<keyword evidence="3" id="KW-0342">GTP-binding</keyword>
<evidence type="ECO:0000256" key="3">
    <source>
        <dbReference type="ARBA" id="ARBA00023134"/>
    </source>
</evidence>
<dbReference type="GO" id="GO:0005525">
    <property type="term" value="F:GTP binding"/>
    <property type="evidence" value="ECO:0007669"/>
    <property type="project" value="UniProtKB-KW"/>
</dbReference>